<evidence type="ECO:0000259" key="3">
    <source>
        <dbReference type="Pfam" id="PF10193"/>
    </source>
</evidence>
<feature type="domain" description="Telomere length regulation protein conserved" evidence="3">
    <location>
        <begin position="519"/>
        <end position="629"/>
    </location>
</feature>
<dbReference type="GO" id="GO:0042162">
    <property type="term" value="F:telomeric DNA binding"/>
    <property type="evidence" value="ECO:0007669"/>
    <property type="project" value="TreeGrafter"/>
</dbReference>
<evidence type="ECO:0000256" key="2">
    <source>
        <dbReference type="SAM" id="MobiDB-lite"/>
    </source>
</evidence>
<accession>A0A3G2S0H4</accession>
<dbReference type="PANTHER" id="PTHR15830">
    <property type="entry name" value="TELOMERE LENGTH REGULATION PROTEIN TEL2 FAMILY MEMBER"/>
    <property type="match status" value="1"/>
</dbReference>
<dbReference type="Gene3D" id="1.25.40.720">
    <property type="entry name" value="Telomere length regulation protein 2, C-terminal domain"/>
    <property type="match status" value="1"/>
</dbReference>
<name>A0A3G2S0H4_MALR7</name>
<dbReference type="STRING" id="425264.A0A3G2S0H4"/>
<dbReference type="GO" id="GO:0051083">
    <property type="term" value="P:'de novo' cotranslational protein folding"/>
    <property type="evidence" value="ECO:0007669"/>
    <property type="project" value="TreeGrafter"/>
</dbReference>
<proteinExistence type="inferred from homology"/>
<dbReference type="InterPro" id="IPR038528">
    <property type="entry name" value="TEL2_C_sf"/>
</dbReference>
<evidence type="ECO:0000256" key="1">
    <source>
        <dbReference type="ARBA" id="ARBA00006133"/>
    </source>
</evidence>
<reference evidence="4 5" key="1">
    <citation type="submission" date="2018-10" db="EMBL/GenBank/DDBJ databases">
        <title>Complete genome sequence of Malassezia restricta CBS 7877.</title>
        <authorList>
            <person name="Morand S.C."/>
            <person name="Bertignac M."/>
            <person name="Iltis A."/>
            <person name="Kolder I."/>
            <person name="Pirovano W."/>
            <person name="Jourdain R."/>
            <person name="Clavaud C."/>
        </authorList>
    </citation>
    <scope>NUCLEOTIDE SEQUENCE [LARGE SCALE GENOMIC DNA]</scope>
    <source>
        <strain evidence="4 5">CBS 7877</strain>
    </source>
</reference>
<organism evidence="4 5">
    <name type="scientific">Malassezia restricta (strain ATCC 96810 / NBRC 103918 / CBS 7877)</name>
    <name type="common">Seborrheic dermatitis infection agent</name>
    <dbReference type="NCBI Taxonomy" id="425264"/>
    <lineage>
        <taxon>Eukaryota</taxon>
        <taxon>Fungi</taxon>
        <taxon>Dikarya</taxon>
        <taxon>Basidiomycota</taxon>
        <taxon>Ustilaginomycotina</taxon>
        <taxon>Malasseziomycetes</taxon>
        <taxon>Malasseziales</taxon>
        <taxon>Malasseziaceae</taxon>
        <taxon>Malassezia</taxon>
    </lineage>
</organism>
<dbReference type="AlphaFoldDB" id="A0A3G2S0H4"/>
<dbReference type="Pfam" id="PF10193">
    <property type="entry name" value="Telomere_reg-2"/>
    <property type="match status" value="1"/>
</dbReference>
<evidence type="ECO:0000313" key="4">
    <source>
        <dbReference type="EMBL" id="AYO41435.1"/>
    </source>
</evidence>
<dbReference type="InterPro" id="IPR019337">
    <property type="entry name" value="Telomere_length_regulation_dom"/>
</dbReference>
<dbReference type="InterPro" id="IPR051970">
    <property type="entry name" value="TEL2_Regulation"/>
</dbReference>
<dbReference type="PANTHER" id="PTHR15830:SF10">
    <property type="entry name" value="TELOMERE LENGTH REGULATION PROTEIN TEL2 HOMOLOG"/>
    <property type="match status" value="1"/>
</dbReference>
<dbReference type="GO" id="GO:0051879">
    <property type="term" value="F:Hsp90 protein binding"/>
    <property type="evidence" value="ECO:0007669"/>
    <property type="project" value="TreeGrafter"/>
</dbReference>
<dbReference type="OrthoDB" id="10254187at2759"/>
<comment type="similarity">
    <text evidence="1">Belongs to the TEL2 family.</text>
</comment>
<keyword evidence="5" id="KW-1185">Reference proteome</keyword>
<dbReference type="EMBL" id="CP033148">
    <property type="protein sequence ID" value="AYO41435.1"/>
    <property type="molecule type" value="Genomic_DNA"/>
</dbReference>
<sequence length="836" mass="92531">MTWPGRLTAATEWEQVLEAILPPLALVDALPQAYASYAELAPRDKEDDGWWGACQHTLLTETLVTWAPILQEHALYEPVLNGWFVPPASARVWPHTLHTCSALLSGSIQCHASTLDAVAHILTRFHAPLVLLRTLEAVRAEPHMARRDLMWSDAVAQIAALPTRVANTFGPLNHALLDVYKPWLLQLMCACPDVLPNEAERIAVLITRLSRIGVVERMWDAILPHAQARAWRSVLGLCDAPTQEALITSLVRTMQTRLLPSQYAWPVAHDELTPGTEGRAFLSHDAWRWGFTAYDTLHTIAAEVLDRLHVLLHVVNTPLMAMAAASWAMEKEAAITLEGLVQWWSDPRRIRYATYPLEQCVTTQVLTAIRHSDATTLGAHAHSPMFLRGVSSHLEHTDARIRRLGMLVAEVLSQATNPKPLAFPEQIWEGRGDGRGACRVLRAMYLREMWWPDEPPYPWPTEPVWPVYPPPRTMSPPPRRRPLVQGLDASSDSETSTHDDPNDTSTMLGDALQKKTRVPVYVHELAPLARQRDYEANKCVIKHAEALIRRKTGWGHEIAEHGTDLAMALASMQDTYDLEAFDERRTRALSALCIAAPMPVVDTLYEQFFTPHYSLAQRLSMLRAVASAAVEMSGSRACTADTLAEAAVQRTTAAGEARISKAHAMARVSLPFAPPWSVRPTAPYTAVATDTFIYPLIRRLDRARQETSRMYAGSDTALVPGATSALLHTLCVLCYHARNAAFFMTRVLPDILEVIEVWGSDAHADVGTAAMSLAIVVLDMATEADGGAHLARSHSAQLLRIQTMAHASADVSQQAAAVVLCIADMQERMHQALLAK</sequence>
<gene>
    <name evidence="4" type="primary">tel2</name>
    <name evidence="4" type="ORF">DNF11_0485</name>
</gene>
<dbReference type="GO" id="GO:0005829">
    <property type="term" value="C:cytosol"/>
    <property type="evidence" value="ECO:0007669"/>
    <property type="project" value="TreeGrafter"/>
</dbReference>
<dbReference type="Proteomes" id="UP000269793">
    <property type="component" value="Chromosome I"/>
</dbReference>
<feature type="region of interest" description="Disordered" evidence="2">
    <location>
        <begin position="474"/>
        <end position="510"/>
    </location>
</feature>
<dbReference type="VEuPathDB" id="FungiDB:DNF11_0485"/>
<evidence type="ECO:0000313" key="5">
    <source>
        <dbReference type="Proteomes" id="UP000269793"/>
    </source>
</evidence>
<protein>
    <submittedName>
        <fullName evidence="4">DNA replication checkpoint protein tel2</fullName>
    </submittedName>
</protein>